<dbReference type="GO" id="GO:0046475">
    <property type="term" value="P:glycerophospholipid catabolic process"/>
    <property type="evidence" value="ECO:0007669"/>
    <property type="project" value="TreeGrafter"/>
</dbReference>
<dbReference type="GO" id="GO:0006685">
    <property type="term" value="P:sphingomyelin catabolic process"/>
    <property type="evidence" value="ECO:0007669"/>
    <property type="project" value="TreeGrafter"/>
</dbReference>
<evidence type="ECO:0000256" key="5">
    <source>
        <dbReference type="SAM" id="Phobius"/>
    </source>
</evidence>
<feature type="transmembrane region" description="Helical" evidence="5">
    <location>
        <begin position="554"/>
        <end position="574"/>
    </location>
</feature>
<dbReference type="InterPro" id="IPR024129">
    <property type="entry name" value="Sphingomy_SMPD4"/>
</dbReference>
<evidence type="ECO:0000256" key="1">
    <source>
        <dbReference type="ARBA" id="ARBA00004167"/>
    </source>
</evidence>
<dbReference type="PANTHER" id="PTHR12988">
    <property type="entry name" value="SPHINGOMYELIN PHOSPHODIESTERASE 4"/>
    <property type="match status" value="1"/>
</dbReference>
<proteinExistence type="predicted"/>
<organism evidence="6">
    <name type="scientific">Spongospora subterranea</name>
    <dbReference type="NCBI Taxonomy" id="70186"/>
    <lineage>
        <taxon>Eukaryota</taxon>
        <taxon>Sar</taxon>
        <taxon>Rhizaria</taxon>
        <taxon>Endomyxa</taxon>
        <taxon>Phytomyxea</taxon>
        <taxon>Plasmodiophorida</taxon>
        <taxon>Plasmodiophoridae</taxon>
        <taxon>Spongospora</taxon>
    </lineage>
</organism>
<dbReference type="PANTHER" id="PTHR12988:SF6">
    <property type="entry name" value="SPHINGOMYELIN PHOSPHODIESTERASE 4"/>
    <property type="match status" value="1"/>
</dbReference>
<reference evidence="6" key="1">
    <citation type="submission" date="2015-04" db="EMBL/GenBank/DDBJ databases">
        <title>The genome sequence of the plant pathogenic Rhizarian Plasmodiophora brassicae reveals insights in its biotrophic life cycle and the origin of chitin synthesis.</title>
        <authorList>
            <person name="Schwelm A."/>
            <person name="Fogelqvist J."/>
            <person name="Knaust A."/>
            <person name="Julke S."/>
            <person name="Lilja T."/>
            <person name="Dhandapani V."/>
            <person name="Bonilla-Rosso G."/>
            <person name="Karlsson M."/>
            <person name="Shevchenko A."/>
            <person name="Choi S.R."/>
            <person name="Kim H.G."/>
            <person name="Park J.Y."/>
            <person name="Lim Y.P."/>
            <person name="Ludwig-Muller J."/>
            <person name="Dixelius C."/>
        </authorList>
    </citation>
    <scope>NUCLEOTIDE SEQUENCE</scope>
    <source>
        <tissue evidence="6">Potato root galls</tissue>
    </source>
</reference>
<protein>
    <submittedName>
        <fullName evidence="6">Uncharacterized protein</fullName>
    </submittedName>
</protein>
<evidence type="ECO:0000256" key="3">
    <source>
        <dbReference type="ARBA" id="ARBA00022989"/>
    </source>
</evidence>
<dbReference type="EMBL" id="HACM01002336">
    <property type="protein sequence ID" value="CRZ02778.1"/>
    <property type="molecule type" value="Transcribed_RNA"/>
</dbReference>
<dbReference type="GO" id="GO:0016020">
    <property type="term" value="C:membrane"/>
    <property type="evidence" value="ECO:0007669"/>
    <property type="project" value="UniProtKB-SubCell"/>
</dbReference>
<keyword evidence="2 5" id="KW-0812">Transmembrane</keyword>
<name>A0A0H5QLB0_9EUKA</name>
<keyword evidence="3 5" id="KW-1133">Transmembrane helix</keyword>
<keyword evidence="4 5" id="KW-0472">Membrane</keyword>
<accession>A0A0H5QLB0</accession>
<evidence type="ECO:0000256" key="2">
    <source>
        <dbReference type="ARBA" id="ARBA00022692"/>
    </source>
</evidence>
<evidence type="ECO:0000313" key="6">
    <source>
        <dbReference type="EMBL" id="CRZ02778.1"/>
    </source>
</evidence>
<dbReference type="AlphaFoldDB" id="A0A0H5QLB0"/>
<evidence type="ECO:0000256" key="4">
    <source>
        <dbReference type="ARBA" id="ARBA00023136"/>
    </source>
</evidence>
<dbReference type="GO" id="GO:0050290">
    <property type="term" value="F:sphingomyelin phosphodiesterase D activity"/>
    <property type="evidence" value="ECO:0007669"/>
    <property type="project" value="InterPro"/>
</dbReference>
<comment type="subcellular location">
    <subcellularLocation>
        <location evidence="1">Membrane</location>
        <topology evidence="1">Single-pass membrane protein</topology>
    </subcellularLocation>
</comment>
<sequence length="579" mass="66169">MVFDVDRDASVVDELVFCLSAPRTAATLDTALRSLQYLIERPSRLGQVHHELISCIDATFGISQTPCWMDLNMSTTGLLRDLISPRTGVLFYIIFDIHIPPKYRISSDIVPTSLRKLLNKNPIDPNLLFFPNHAYTKDSFEVNIFEYFFIGVAKWYGRLSLLRAKISKQPDASNASTQKLETGFKVEFLEQLYSVMIHHSVPAMSSDGRFDLRVVADFQMERARELISIVSDWWFSSYTYDHSDSEFVVPSDCVFQCGILLVDSLLMYSSPFELIDLFRVPLFRFLFAALSRYPLARIDEMMHLPADLWLHWIMPWRACDLPVSPWDSYIQSQLPFYSVLLTEFLESAMHIKLVNSDAIAPVDRVIQQFVNPELISILGSCESKLGLLYSHASVDWRRFQQLSINSPSEYIPFRDHSTRTHHAALQLWSALMVADSVTQSSILESAIETLKLLFDIQTDSPAVNHVNVTALKRLQVPVGSLPDPSIFSDGHLLSQFEKAQLRKGIAVCSKLDVPFIGDEWEMLIRSQESTILVSIAHGLSKIIRRFIVPVNIRWMTSPFIFFQMLIGFFVAWLLSKTLF</sequence>
<dbReference type="GO" id="GO:0046513">
    <property type="term" value="P:ceramide biosynthetic process"/>
    <property type="evidence" value="ECO:0007669"/>
    <property type="project" value="TreeGrafter"/>
</dbReference>